<accession>A0A835PZK4</accession>
<dbReference type="AlphaFoldDB" id="A0A835PZK4"/>
<dbReference type="EMBL" id="JADCNM010000011">
    <property type="protein sequence ID" value="KAG0462814.1"/>
    <property type="molecule type" value="Genomic_DNA"/>
</dbReference>
<organism evidence="1 2">
    <name type="scientific">Vanilla planifolia</name>
    <name type="common">Vanilla</name>
    <dbReference type="NCBI Taxonomy" id="51239"/>
    <lineage>
        <taxon>Eukaryota</taxon>
        <taxon>Viridiplantae</taxon>
        <taxon>Streptophyta</taxon>
        <taxon>Embryophyta</taxon>
        <taxon>Tracheophyta</taxon>
        <taxon>Spermatophyta</taxon>
        <taxon>Magnoliopsida</taxon>
        <taxon>Liliopsida</taxon>
        <taxon>Asparagales</taxon>
        <taxon>Orchidaceae</taxon>
        <taxon>Vanilloideae</taxon>
        <taxon>Vanilleae</taxon>
        <taxon>Vanilla</taxon>
    </lineage>
</organism>
<dbReference type="Proteomes" id="UP000639772">
    <property type="component" value="Chromosome 11"/>
</dbReference>
<evidence type="ECO:0000313" key="2">
    <source>
        <dbReference type="Proteomes" id="UP000639772"/>
    </source>
</evidence>
<reference evidence="1 2" key="1">
    <citation type="journal article" date="2020" name="Nat. Food">
        <title>A phased Vanilla planifolia genome enables genetic improvement of flavour and production.</title>
        <authorList>
            <person name="Hasing T."/>
            <person name="Tang H."/>
            <person name="Brym M."/>
            <person name="Khazi F."/>
            <person name="Huang T."/>
            <person name="Chambers A.H."/>
        </authorList>
    </citation>
    <scope>NUCLEOTIDE SEQUENCE [LARGE SCALE GENOMIC DNA]</scope>
    <source>
        <tissue evidence="1">Leaf</tissue>
    </source>
</reference>
<gene>
    <name evidence="1" type="ORF">HPP92_021290</name>
</gene>
<comment type="caution">
    <text evidence="1">The sequence shown here is derived from an EMBL/GenBank/DDBJ whole genome shotgun (WGS) entry which is preliminary data.</text>
</comment>
<evidence type="ECO:0000313" key="1">
    <source>
        <dbReference type="EMBL" id="KAG0462814.1"/>
    </source>
</evidence>
<protein>
    <submittedName>
        <fullName evidence="1">Uncharacterized protein</fullName>
    </submittedName>
</protein>
<sequence>MTHKQERMIHLTSRYGVLRECAQAHRFDIANKESKRDTGAVRVLRRKEREGVAAELEEDSYGQFGFGRKAWFYPTGETELCQMH</sequence>
<name>A0A835PZK4_VANPL</name>
<proteinExistence type="predicted"/>